<sequence>MVMLSKLPSHFQRFVKAKNVFSGNQLRFYAAPKKFAEHKDNEHIRNIGISAHIDSGKTTLTERILFYTGRISEMHEVRGKDNVGAVMDSMELERQRGITIQSAATYTIWKDHNINIIDTPGHVDFTIEVERSLRVLDGAILVLCAVGGVQSQTLTVNRQMKRYNVPCVAFINKLDRMGANPHRVLSQIREKMNHNAAFLQLPIGLGGECKGIIDLIKREALYFDGEFGEIVRSEDIPPNMVSQSEAKRQELIEQVSNVDEQLGEIFLEEKTPSEEQLISGIRRACLERKFTPVLVGTALKNKGVQPLLDGVLYYLPCPHEVQNYAIREVKDQEPVKVLLNPERSNKHPLLALAFKLEAGRFGQLTYMRCYQGSLRKGESITNARTKTKTKVQRLVRMHSNEMEDVEEVFAGDIFALFGVDCASGDTFVKDKNLDLTMESIFVPDPVLSMSIQVANTKDRDTFRKGIQRFIKEDPTFHFKYDTESKEAVVCGMGELHLDIYAQRMEREYKCPVILGKPKVAFREMVLQPYEFDYFHKKQSGGQGQYARIIGVLEPLPFHMNTKIDFVDESVGGCIPKQFIPVIMKNFLRIAEKGGPLTSSQISGVRFRITDGDNHCVDSTEIAFQICTELVMRDCFENASWQLLEPIMTVEISAPIESQGTVLGLVSKRTGQIKSMEALVDWTTIVAEIPLGMMFGFIGELRSSTQGKGEYTMEYSHYAPAPSQAQEKYIADYQAANNVETVKAKKKN</sequence>
<dbReference type="InterPro" id="IPR004161">
    <property type="entry name" value="EFTu-like_2"/>
</dbReference>
<dbReference type="GO" id="GO:0003746">
    <property type="term" value="F:translation elongation factor activity"/>
    <property type="evidence" value="ECO:0007669"/>
    <property type="project" value="UniProtKB-UniRule"/>
</dbReference>
<feature type="binding site" evidence="8">
    <location>
        <begin position="51"/>
        <end position="58"/>
    </location>
    <ligand>
        <name>GTP</name>
        <dbReference type="ChEBI" id="CHEBI:37565"/>
    </ligand>
</feature>
<comment type="subcellular location">
    <subcellularLocation>
        <location evidence="1 8">Mitochondrion</location>
    </subcellularLocation>
</comment>
<dbReference type="InterPro" id="IPR005225">
    <property type="entry name" value="Small_GTP-bd"/>
</dbReference>
<dbReference type="InterPro" id="IPR027417">
    <property type="entry name" value="P-loop_NTPase"/>
</dbReference>
<evidence type="ECO:0000256" key="7">
    <source>
        <dbReference type="ARBA" id="ARBA00023134"/>
    </source>
</evidence>
<comment type="pathway">
    <text evidence="8">Protein biosynthesis; polypeptide chain elongation.</text>
</comment>
<dbReference type="PANTHER" id="PTHR43636:SF2">
    <property type="entry name" value="ELONGATION FACTOR G, MITOCHONDRIAL"/>
    <property type="match status" value="1"/>
</dbReference>
<dbReference type="InterPro" id="IPR004540">
    <property type="entry name" value="Transl_elong_EFG/EF2"/>
</dbReference>
<evidence type="ECO:0000256" key="6">
    <source>
        <dbReference type="ARBA" id="ARBA00023128"/>
    </source>
</evidence>
<dbReference type="Pfam" id="PF14492">
    <property type="entry name" value="EFG_III"/>
    <property type="match status" value="1"/>
</dbReference>
<dbReference type="EMBL" id="JBBCAQ010000004">
    <property type="protein sequence ID" value="KAK7604087.1"/>
    <property type="molecule type" value="Genomic_DNA"/>
</dbReference>
<dbReference type="CDD" id="cd16262">
    <property type="entry name" value="EFG_III"/>
    <property type="match status" value="1"/>
</dbReference>
<reference evidence="10 11" key="1">
    <citation type="submission" date="2024-03" db="EMBL/GenBank/DDBJ databases">
        <title>Adaptation during the transition from Ophiocordyceps entomopathogen to insect associate is accompanied by gene loss and intensified selection.</title>
        <authorList>
            <person name="Ward C.M."/>
            <person name="Onetto C.A."/>
            <person name="Borneman A.R."/>
        </authorList>
    </citation>
    <scope>NUCLEOTIDE SEQUENCE [LARGE SCALE GENOMIC DNA]</scope>
    <source>
        <strain evidence="10">AWRI1</strain>
        <tissue evidence="10">Single Adult Female</tissue>
    </source>
</reference>
<dbReference type="SUPFAM" id="SSF50447">
    <property type="entry name" value="Translation proteins"/>
    <property type="match status" value="1"/>
</dbReference>
<proteinExistence type="inferred from homology"/>
<dbReference type="InterPro" id="IPR020568">
    <property type="entry name" value="Ribosomal_Su5_D2-typ_SF"/>
</dbReference>
<dbReference type="CDD" id="cd01886">
    <property type="entry name" value="EF-G"/>
    <property type="match status" value="1"/>
</dbReference>
<dbReference type="FunFam" id="3.40.50.300:FF:000539">
    <property type="entry name" value="Elongation factor G, mitochondrial"/>
    <property type="match status" value="1"/>
</dbReference>
<feature type="binding site" evidence="8">
    <location>
        <begin position="172"/>
        <end position="175"/>
    </location>
    <ligand>
        <name>GTP</name>
        <dbReference type="ChEBI" id="CHEBI:37565"/>
    </ligand>
</feature>
<feature type="binding site" evidence="8">
    <location>
        <begin position="118"/>
        <end position="122"/>
    </location>
    <ligand>
        <name>GTP</name>
        <dbReference type="ChEBI" id="CHEBI:37565"/>
    </ligand>
</feature>
<dbReference type="GO" id="GO:0070125">
    <property type="term" value="P:mitochondrial translational elongation"/>
    <property type="evidence" value="ECO:0007669"/>
    <property type="project" value="UniProtKB-UniRule"/>
</dbReference>
<dbReference type="InterPro" id="IPR009022">
    <property type="entry name" value="EFG_III"/>
</dbReference>
<dbReference type="Gene3D" id="3.40.50.300">
    <property type="entry name" value="P-loop containing nucleotide triphosphate hydrolases"/>
    <property type="match status" value="1"/>
</dbReference>
<dbReference type="Proteomes" id="UP001367676">
    <property type="component" value="Unassembled WGS sequence"/>
</dbReference>
<dbReference type="SUPFAM" id="SSF54980">
    <property type="entry name" value="EF-G C-terminal domain-like"/>
    <property type="match status" value="2"/>
</dbReference>
<dbReference type="Pfam" id="PF00009">
    <property type="entry name" value="GTP_EFTU"/>
    <property type="match status" value="1"/>
</dbReference>
<accession>A0AAN9TSI4</accession>
<dbReference type="InterPro" id="IPR000795">
    <property type="entry name" value="T_Tr_GTP-bd_dom"/>
</dbReference>
<dbReference type="PANTHER" id="PTHR43636">
    <property type="entry name" value="ELONGATION FACTOR G, MITOCHONDRIAL"/>
    <property type="match status" value="1"/>
</dbReference>
<dbReference type="FunFam" id="3.30.70.870:FF:000001">
    <property type="entry name" value="Elongation factor G"/>
    <property type="match status" value="1"/>
</dbReference>
<evidence type="ECO:0000259" key="9">
    <source>
        <dbReference type="PROSITE" id="PS51722"/>
    </source>
</evidence>
<evidence type="ECO:0000256" key="8">
    <source>
        <dbReference type="HAMAP-Rule" id="MF_03061"/>
    </source>
</evidence>
<comment type="similarity">
    <text evidence="8">Belongs to the GTP-binding elongation factor family. EF-G/EF-2 subfamily.</text>
</comment>
<dbReference type="GO" id="GO:0003924">
    <property type="term" value="F:GTPase activity"/>
    <property type="evidence" value="ECO:0007669"/>
    <property type="project" value="UniProtKB-UniRule"/>
</dbReference>
<dbReference type="InterPro" id="IPR014721">
    <property type="entry name" value="Ribsml_uS5_D2-typ_fold_subgr"/>
</dbReference>
<dbReference type="NCBIfam" id="TIGR00484">
    <property type="entry name" value="EF-G"/>
    <property type="match status" value="1"/>
</dbReference>
<dbReference type="CDD" id="cd04091">
    <property type="entry name" value="mtEFG1_II_like"/>
    <property type="match status" value="1"/>
</dbReference>
<dbReference type="AlphaFoldDB" id="A0AAN9TSI4"/>
<keyword evidence="6 8" id="KW-0496">Mitochondrion</keyword>
<dbReference type="NCBIfam" id="TIGR00231">
    <property type="entry name" value="small_GTP"/>
    <property type="match status" value="1"/>
</dbReference>
<name>A0AAN9TSI4_9HEMI</name>
<comment type="similarity">
    <text evidence="2">Belongs to the TRAFAC class translation factor GTPase superfamily. Classic translation factor GTPase family. EF-G/EF-2 subfamily.</text>
</comment>
<dbReference type="SUPFAM" id="SSF52540">
    <property type="entry name" value="P-loop containing nucleoside triphosphate hydrolases"/>
    <property type="match status" value="1"/>
</dbReference>
<dbReference type="GO" id="GO:0005525">
    <property type="term" value="F:GTP binding"/>
    <property type="evidence" value="ECO:0007669"/>
    <property type="project" value="UniProtKB-UniRule"/>
</dbReference>
<dbReference type="FunFam" id="2.40.30.10:FF:000022">
    <property type="entry name" value="Elongation factor G, mitochondrial"/>
    <property type="match status" value="1"/>
</dbReference>
<keyword evidence="5 8" id="KW-0648">Protein biosynthesis</keyword>
<evidence type="ECO:0000256" key="3">
    <source>
        <dbReference type="ARBA" id="ARBA00022741"/>
    </source>
</evidence>
<evidence type="ECO:0000256" key="1">
    <source>
        <dbReference type="ARBA" id="ARBA00004173"/>
    </source>
</evidence>
<dbReference type="FunFam" id="3.30.70.240:FF:000001">
    <property type="entry name" value="Elongation factor G"/>
    <property type="match status" value="1"/>
</dbReference>
<evidence type="ECO:0000313" key="11">
    <source>
        <dbReference type="Proteomes" id="UP001367676"/>
    </source>
</evidence>
<comment type="function">
    <text evidence="8">Mitochondrial GTPase that catalyzes the GTP-dependent ribosomal translocation step during translation elongation. During this step, the ribosome changes from the pre-translocational (PRE) to the post-translocational (POST) state as the newly formed A-site-bound peptidyl-tRNA and P-site-bound deacylated tRNA move to the P and E sites, respectively. Catalyzes the coordinated movement of the two tRNA molecules, the mRNA and conformational changes in the ribosome.</text>
</comment>
<comment type="caution">
    <text evidence="10">The sequence shown here is derived from an EMBL/GenBank/DDBJ whole genome shotgun (WGS) entry which is preliminary data.</text>
</comment>
<evidence type="ECO:0000256" key="5">
    <source>
        <dbReference type="ARBA" id="ARBA00022917"/>
    </source>
</evidence>
<evidence type="ECO:0000256" key="4">
    <source>
        <dbReference type="ARBA" id="ARBA00022768"/>
    </source>
</evidence>
<keyword evidence="11" id="KW-1185">Reference proteome</keyword>
<protein>
    <recommendedName>
        <fullName evidence="8">Elongation factor G, mitochondrial</fullName>
        <shortName evidence="8">EF-Gmt</shortName>
    </recommendedName>
    <alternativeName>
        <fullName evidence="8">Elongation factor G 1, mitochondrial</fullName>
        <shortName evidence="8">mEF-G 1</shortName>
    </alternativeName>
    <alternativeName>
        <fullName evidence="8">Elongation factor G1</fullName>
    </alternativeName>
</protein>
<dbReference type="GO" id="GO:0005739">
    <property type="term" value="C:mitochondrion"/>
    <property type="evidence" value="ECO:0007669"/>
    <property type="project" value="UniProtKB-SubCell"/>
</dbReference>
<dbReference type="Gene3D" id="3.30.70.870">
    <property type="entry name" value="Elongation Factor G (Translational Gtpase), domain 3"/>
    <property type="match status" value="1"/>
</dbReference>
<keyword evidence="7 8" id="KW-0342">GTP-binding</keyword>
<dbReference type="PROSITE" id="PS51722">
    <property type="entry name" value="G_TR_2"/>
    <property type="match status" value="1"/>
</dbReference>
<dbReference type="Gene3D" id="2.40.30.10">
    <property type="entry name" value="Translation factors"/>
    <property type="match status" value="1"/>
</dbReference>
<dbReference type="HAMAP" id="MF_00054_B">
    <property type="entry name" value="EF_G_EF_2_B"/>
    <property type="match status" value="1"/>
</dbReference>
<dbReference type="PRINTS" id="PR00315">
    <property type="entry name" value="ELONGATNFCT"/>
</dbReference>
<organism evidence="10 11">
    <name type="scientific">Parthenolecanium corni</name>
    <dbReference type="NCBI Taxonomy" id="536013"/>
    <lineage>
        <taxon>Eukaryota</taxon>
        <taxon>Metazoa</taxon>
        <taxon>Ecdysozoa</taxon>
        <taxon>Arthropoda</taxon>
        <taxon>Hexapoda</taxon>
        <taxon>Insecta</taxon>
        <taxon>Pterygota</taxon>
        <taxon>Neoptera</taxon>
        <taxon>Paraneoptera</taxon>
        <taxon>Hemiptera</taxon>
        <taxon>Sternorrhyncha</taxon>
        <taxon>Coccoidea</taxon>
        <taxon>Coccidae</taxon>
        <taxon>Parthenolecanium</taxon>
    </lineage>
</organism>
<dbReference type="SMART" id="SM00838">
    <property type="entry name" value="EFG_C"/>
    <property type="match status" value="1"/>
</dbReference>
<gene>
    <name evidence="10" type="ORF">V9T40_004360</name>
</gene>
<dbReference type="InterPro" id="IPR031157">
    <property type="entry name" value="G_TR_CS"/>
</dbReference>
<dbReference type="InterPro" id="IPR035647">
    <property type="entry name" value="EFG_III/V"/>
</dbReference>
<keyword evidence="3 8" id="KW-0547">Nucleotide-binding</keyword>
<evidence type="ECO:0000313" key="10">
    <source>
        <dbReference type="EMBL" id="KAK7604087.1"/>
    </source>
</evidence>
<feature type="domain" description="Tr-type G" evidence="9">
    <location>
        <begin position="42"/>
        <end position="319"/>
    </location>
</feature>
<dbReference type="InterPro" id="IPR005517">
    <property type="entry name" value="Transl_elong_EFG/EF2_IV"/>
</dbReference>
<dbReference type="InterPro" id="IPR009000">
    <property type="entry name" value="Transl_B-barrel_sf"/>
</dbReference>
<dbReference type="Pfam" id="PF03144">
    <property type="entry name" value="GTP_EFTU_D2"/>
    <property type="match status" value="1"/>
</dbReference>
<dbReference type="Pfam" id="PF00679">
    <property type="entry name" value="EFG_C"/>
    <property type="match status" value="1"/>
</dbReference>
<dbReference type="PROSITE" id="PS00301">
    <property type="entry name" value="G_TR_1"/>
    <property type="match status" value="1"/>
</dbReference>
<keyword evidence="4 8" id="KW-0251">Elongation factor</keyword>
<dbReference type="SUPFAM" id="SSF54211">
    <property type="entry name" value="Ribosomal protein S5 domain 2-like"/>
    <property type="match status" value="1"/>
</dbReference>
<dbReference type="Pfam" id="PF03764">
    <property type="entry name" value="EFG_IV"/>
    <property type="match status" value="1"/>
</dbReference>
<dbReference type="Gene3D" id="3.30.70.240">
    <property type="match status" value="1"/>
</dbReference>
<dbReference type="InterPro" id="IPR000640">
    <property type="entry name" value="EFG_V-like"/>
</dbReference>
<dbReference type="InterPro" id="IPR041095">
    <property type="entry name" value="EFG_II"/>
</dbReference>
<evidence type="ECO:0000256" key="2">
    <source>
        <dbReference type="ARBA" id="ARBA00005870"/>
    </source>
</evidence>
<dbReference type="SMART" id="SM00889">
    <property type="entry name" value="EFG_IV"/>
    <property type="match status" value="1"/>
</dbReference>
<dbReference type="Gene3D" id="3.30.230.10">
    <property type="match status" value="1"/>
</dbReference>